<sequence length="89" mass="10239">MEVKKEEEKIELKDKVGEDEGEADIVEPDGGLEAVHVNENVDKGGKEDGQELEGLEKSNRRKDAKMQWLKRWKNESVQRCGIVRSMWTI</sequence>
<reference evidence="2 3" key="1">
    <citation type="submission" date="2024-01" db="EMBL/GenBank/DDBJ databases">
        <title>The genomes of 5 underutilized Papilionoideae crops provide insights into root nodulation and disease resistanc.</title>
        <authorList>
            <person name="Jiang F."/>
        </authorList>
    </citation>
    <scope>NUCLEOTIDE SEQUENCE [LARGE SCALE GENOMIC DNA]</scope>
    <source>
        <strain evidence="2">DUOXIRENSHENG_FW03</strain>
        <tissue evidence="2">Leaves</tissue>
    </source>
</reference>
<evidence type="ECO:0000313" key="2">
    <source>
        <dbReference type="EMBL" id="KAK7401088.1"/>
    </source>
</evidence>
<name>A0AAN9SP21_PSOTE</name>
<protein>
    <submittedName>
        <fullName evidence="2">Uncharacterized protein</fullName>
    </submittedName>
</protein>
<dbReference type="AlphaFoldDB" id="A0AAN9SP21"/>
<feature type="region of interest" description="Disordered" evidence="1">
    <location>
        <begin position="1"/>
        <end position="25"/>
    </location>
</feature>
<dbReference type="Proteomes" id="UP001386955">
    <property type="component" value="Unassembled WGS sequence"/>
</dbReference>
<feature type="compositionally biased region" description="Basic and acidic residues" evidence="1">
    <location>
        <begin position="1"/>
        <end position="18"/>
    </location>
</feature>
<organism evidence="2 3">
    <name type="scientific">Psophocarpus tetragonolobus</name>
    <name type="common">Winged bean</name>
    <name type="synonym">Dolichos tetragonolobus</name>
    <dbReference type="NCBI Taxonomy" id="3891"/>
    <lineage>
        <taxon>Eukaryota</taxon>
        <taxon>Viridiplantae</taxon>
        <taxon>Streptophyta</taxon>
        <taxon>Embryophyta</taxon>
        <taxon>Tracheophyta</taxon>
        <taxon>Spermatophyta</taxon>
        <taxon>Magnoliopsida</taxon>
        <taxon>eudicotyledons</taxon>
        <taxon>Gunneridae</taxon>
        <taxon>Pentapetalae</taxon>
        <taxon>rosids</taxon>
        <taxon>fabids</taxon>
        <taxon>Fabales</taxon>
        <taxon>Fabaceae</taxon>
        <taxon>Papilionoideae</taxon>
        <taxon>50 kb inversion clade</taxon>
        <taxon>NPAAA clade</taxon>
        <taxon>indigoferoid/millettioid clade</taxon>
        <taxon>Phaseoleae</taxon>
        <taxon>Psophocarpus</taxon>
    </lineage>
</organism>
<accession>A0AAN9SP21</accession>
<keyword evidence="3" id="KW-1185">Reference proteome</keyword>
<gene>
    <name evidence="2" type="ORF">VNO78_12402</name>
</gene>
<dbReference type="EMBL" id="JAYMYS010000003">
    <property type="protein sequence ID" value="KAK7401088.1"/>
    <property type="molecule type" value="Genomic_DNA"/>
</dbReference>
<proteinExistence type="predicted"/>
<comment type="caution">
    <text evidence="2">The sequence shown here is derived from an EMBL/GenBank/DDBJ whole genome shotgun (WGS) entry which is preliminary data.</text>
</comment>
<evidence type="ECO:0000313" key="3">
    <source>
        <dbReference type="Proteomes" id="UP001386955"/>
    </source>
</evidence>
<evidence type="ECO:0000256" key="1">
    <source>
        <dbReference type="SAM" id="MobiDB-lite"/>
    </source>
</evidence>